<dbReference type="InterPro" id="IPR006140">
    <property type="entry name" value="D-isomer_DH_NAD-bd"/>
</dbReference>
<reference evidence="4 5" key="1">
    <citation type="submission" date="2015-09" db="EMBL/GenBank/DDBJ databases">
        <title>Complete genome sequence of Defluviimonas alba cai42t isolated from an oilfield in Xinjiang.</title>
        <authorList>
            <person name="Geng S."/>
            <person name="Pan X."/>
            <person name="Wu X."/>
        </authorList>
    </citation>
    <scope>NUCLEOTIDE SEQUENCE [LARGE SCALE GENOMIC DNA]</scope>
    <source>
        <strain evidence="5">cai42</strain>
    </source>
</reference>
<gene>
    <name evidence="4" type="ORF">AKL17_3707</name>
</gene>
<dbReference type="GO" id="GO:0051287">
    <property type="term" value="F:NAD binding"/>
    <property type="evidence" value="ECO:0007669"/>
    <property type="project" value="InterPro"/>
</dbReference>
<evidence type="ECO:0000259" key="3">
    <source>
        <dbReference type="Pfam" id="PF02826"/>
    </source>
</evidence>
<dbReference type="PANTHER" id="PTHR43333:SF1">
    <property type="entry name" value="D-ISOMER SPECIFIC 2-HYDROXYACID DEHYDROGENASE NAD-BINDING DOMAIN-CONTAINING PROTEIN"/>
    <property type="match status" value="1"/>
</dbReference>
<proteinExistence type="predicted"/>
<dbReference type="Pfam" id="PF02826">
    <property type="entry name" value="2-Hacid_dh_C"/>
    <property type="match status" value="1"/>
</dbReference>
<name>A0A159Z8G1_9RHOB</name>
<keyword evidence="1" id="KW-0560">Oxidoreductase</keyword>
<evidence type="ECO:0000313" key="5">
    <source>
        <dbReference type="Proteomes" id="UP000076128"/>
    </source>
</evidence>
<keyword evidence="5" id="KW-1185">Reference proteome</keyword>
<dbReference type="AlphaFoldDB" id="A0A159Z8G1"/>
<dbReference type="Gene3D" id="3.40.50.720">
    <property type="entry name" value="NAD(P)-binding Rossmann-like Domain"/>
    <property type="match status" value="2"/>
</dbReference>
<evidence type="ECO:0000256" key="1">
    <source>
        <dbReference type="ARBA" id="ARBA00023002"/>
    </source>
</evidence>
<dbReference type="Proteomes" id="UP000076128">
    <property type="component" value="Chromosome"/>
</dbReference>
<dbReference type="GO" id="GO:0016491">
    <property type="term" value="F:oxidoreductase activity"/>
    <property type="evidence" value="ECO:0007669"/>
    <property type="project" value="UniProtKB-KW"/>
</dbReference>
<protein>
    <submittedName>
        <fullName evidence="4">D-2-hydroxyacid dehydrogenase protein</fullName>
    </submittedName>
</protein>
<sequence length="310" mass="33109">MTRVAVWLGDAAEDQEWVDLLSSLLPGIEVMPMDTAGAPDIDYAVVWAPPAGALARHPGLKAIVSVGAGVDHVLRDPELPKHLPILRTTGPDMVQRLREYVALHVLAHHRDLMTTDAQQGRAEWKQLVTPVASKRRVGVMGLGRIGAACARTLAGLGFDTAGWSRSPREVAGVAPFHGGSGLHDFLSRTEILVCLLPLTDQTRDILNADLFARLPRGAAVINAGRGGHLVEADLIAALDKGQLSGATLDVFRTEPMPADHPFWQHPRIRVTPHIASYIDAATGASVVASSILAFDRNGTAPDVADANRGY</sequence>
<accession>A0A159Z8G1</accession>
<dbReference type="RefSeq" id="WP_066815662.1">
    <property type="nucleotide sequence ID" value="NZ_CP012661.1"/>
</dbReference>
<dbReference type="KEGG" id="daa:AKL17_3707"/>
<dbReference type="STRING" id="1335048.AKL17_3707"/>
<evidence type="ECO:0000313" key="4">
    <source>
        <dbReference type="EMBL" id="AMY70930.1"/>
    </source>
</evidence>
<feature type="domain" description="D-isomer specific 2-hydroxyacid dehydrogenase NAD-binding" evidence="3">
    <location>
        <begin position="104"/>
        <end position="275"/>
    </location>
</feature>
<evidence type="ECO:0000256" key="2">
    <source>
        <dbReference type="ARBA" id="ARBA00023027"/>
    </source>
</evidence>
<dbReference type="CDD" id="cd12164">
    <property type="entry name" value="GDH_like_2"/>
    <property type="match status" value="1"/>
</dbReference>
<keyword evidence="2" id="KW-0520">NAD</keyword>
<dbReference type="SUPFAM" id="SSF51735">
    <property type="entry name" value="NAD(P)-binding Rossmann-fold domains"/>
    <property type="match status" value="1"/>
</dbReference>
<dbReference type="EMBL" id="CP012661">
    <property type="protein sequence ID" value="AMY70930.1"/>
    <property type="molecule type" value="Genomic_DNA"/>
</dbReference>
<dbReference type="OrthoDB" id="9787219at2"/>
<organism evidence="4 5">
    <name type="scientific">Frigidibacter mobilis</name>
    <dbReference type="NCBI Taxonomy" id="1335048"/>
    <lineage>
        <taxon>Bacteria</taxon>
        <taxon>Pseudomonadati</taxon>
        <taxon>Pseudomonadota</taxon>
        <taxon>Alphaproteobacteria</taxon>
        <taxon>Rhodobacterales</taxon>
        <taxon>Paracoccaceae</taxon>
        <taxon>Frigidibacter</taxon>
    </lineage>
</organism>
<dbReference type="PANTHER" id="PTHR43333">
    <property type="entry name" value="2-HACID_DH_C DOMAIN-CONTAINING PROTEIN"/>
    <property type="match status" value="1"/>
</dbReference>
<dbReference type="InterPro" id="IPR036291">
    <property type="entry name" value="NAD(P)-bd_dom_sf"/>
</dbReference>
<dbReference type="PATRIC" id="fig|1335048.3.peg.3845"/>
<dbReference type="SUPFAM" id="SSF52283">
    <property type="entry name" value="Formate/glycerate dehydrogenase catalytic domain-like"/>
    <property type="match status" value="1"/>
</dbReference>